<dbReference type="AlphaFoldDB" id="A0AAV2QQV7"/>
<feature type="compositionally biased region" description="Polar residues" evidence="1">
    <location>
        <begin position="94"/>
        <end position="105"/>
    </location>
</feature>
<feature type="non-terminal residue" evidence="2">
    <location>
        <position position="105"/>
    </location>
</feature>
<feature type="region of interest" description="Disordered" evidence="1">
    <location>
        <begin position="1"/>
        <end position="24"/>
    </location>
</feature>
<keyword evidence="3" id="KW-1185">Reference proteome</keyword>
<accession>A0AAV2QQV7</accession>
<sequence length="105" mass="11930">GQDVNDLNDGNYRSNTPEMDPLLDNPDIERIQEIKHLNKGEYKYNISENDDSIESSKVTRVKTKIPLNYENCSSNNTEMNHLSGSKEKSRNVPIASSNTFVDEPK</sequence>
<gene>
    <name evidence="2" type="ORF">MNOR_LOCUS15166</name>
</gene>
<evidence type="ECO:0000313" key="2">
    <source>
        <dbReference type="EMBL" id="CAL4094529.1"/>
    </source>
</evidence>
<dbReference type="EMBL" id="CAXKWB010009374">
    <property type="protein sequence ID" value="CAL4094529.1"/>
    <property type="molecule type" value="Genomic_DNA"/>
</dbReference>
<name>A0AAV2QQV7_MEGNR</name>
<feature type="region of interest" description="Disordered" evidence="1">
    <location>
        <begin position="75"/>
        <end position="105"/>
    </location>
</feature>
<evidence type="ECO:0000313" key="3">
    <source>
        <dbReference type="Proteomes" id="UP001497623"/>
    </source>
</evidence>
<organism evidence="2 3">
    <name type="scientific">Meganyctiphanes norvegica</name>
    <name type="common">Northern krill</name>
    <name type="synonym">Thysanopoda norvegica</name>
    <dbReference type="NCBI Taxonomy" id="48144"/>
    <lineage>
        <taxon>Eukaryota</taxon>
        <taxon>Metazoa</taxon>
        <taxon>Ecdysozoa</taxon>
        <taxon>Arthropoda</taxon>
        <taxon>Crustacea</taxon>
        <taxon>Multicrustacea</taxon>
        <taxon>Malacostraca</taxon>
        <taxon>Eumalacostraca</taxon>
        <taxon>Eucarida</taxon>
        <taxon>Euphausiacea</taxon>
        <taxon>Euphausiidae</taxon>
        <taxon>Meganyctiphanes</taxon>
    </lineage>
</organism>
<protein>
    <submittedName>
        <fullName evidence="2">Uncharacterized protein</fullName>
    </submittedName>
</protein>
<evidence type="ECO:0000256" key="1">
    <source>
        <dbReference type="SAM" id="MobiDB-lite"/>
    </source>
</evidence>
<reference evidence="2 3" key="1">
    <citation type="submission" date="2024-05" db="EMBL/GenBank/DDBJ databases">
        <authorList>
            <person name="Wallberg A."/>
        </authorList>
    </citation>
    <scope>NUCLEOTIDE SEQUENCE [LARGE SCALE GENOMIC DNA]</scope>
</reference>
<comment type="caution">
    <text evidence="2">The sequence shown here is derived from an EMBL/GenBank/DDBJ whole genome shotgun (WGS) entry which is preliminary data.</text>
</comment>
<dbReference type="Proteomes" id="UP001497623">
    <property type="component" value="Unassembled WGS sequence"/>
</dbReference>
<proteinExistence type="predicted"/>
<feature type="non-terminal residue" evidence="2">
    <location>
        <position position="1"/>
    </location>
</feature>